<evidence type="ECO:0000313" key="2">
    <source>
        <dbReference type="Proteomes" id="UP000828251"/>
    </source>
</evidence>
<comment type="caution">
    <text evidence="1">The sequence shown here is derived from an EMBL/GenBank/DDBJ whole genome shotgun (WGS) entry which is preliminary data.</text>
</comment>
<dbReference type="AlphaFoldDB" id="A0A9D4ACP5"/>
<name>A0A9D4ACP5_9ROSI</name>
<organism evidence="1 2">
    <name type="scientific">Gossypium stocksii</name>
    <dbReference type="NCBI Taxonomy" id="47602"/>
    <lineage>
        <taxon>Eukaryota</taxon>
        <taxon>Viridiplantae</taxon>
        <taxon>Streptophyta</taxon>
        <taxon>Embryophyta</taxon>
        <taxon>Tracheophyta</taxon>
        <taxon>Spermatophyta</taxon>
        <taxon>Magnoliopsida</taxon>
        <taxon>eudicotyledons</taxon>
        <taxon>Gunneridae</taxon>
        <taxon>Pentapetalae</taxon>
        <taxon>rosids</taxon>
        <taxon>malvids</taxon>
        <taxon>Malvales</taxon>
        <taxon>Malvaceae</taxon>
        <taxon>Malvoideae</taxon>
        <taxon>Gossypium</taxon>
    </lineage>
</organism>
<dbReference type="Proteomes" id="UP000828251">
    <property type="component" value="Unassembled WGS sequence"/>
</dbReference>
<dbReference type="OrthoDB" id="1415334at2759"/>
<accession>A0A9D4ACP5</accession>
<reference evidence="1 2" key="1">
    <citation type="journal article" date="2021" name="Plant Biotechnol. J.">
        <title>Multi-omics assisted identification of the key and species-specific regulatory components of drought-tolerant mechanisms in Gossypium stocksii.</title>
        <authorList>
            <person name="Yu D."/>
            <person name="Ke L."/>
            <person name="Zhang D."/>
            <person name="Wu Y."/>
            <person name="Sun Y."/>
            <person name="Mei J."/>
            <person name="Sun J."/>
            <person name="Sun Y."/>
        </authorList>
    </citation>
    <scope>NUCLEOTIDE SEQUENCE [LARGE SCALE GENOMIC DNA]</scope>
    <source>
        <strain evidence="2">cv. E1</strain>
        <tissue evidence="1">Leaf</tissue>
    </source>
</reference>
<gene>
    <name evidence="1" type="ORF">J1N35_010613</name>
</gene>
<sequence length="73" mass="8507">MGFEISKNHFHEMLAVSLTVNKERTNYLYNIPFEQWSQAYNGGLRYGHMTSNLIECINFVLKGMRHLLITSVV</sequence>
<protein>
    <submittedName>
        <fullName evidence="1">Uncharacterized protein</fullName>
    </submittedName>
</protein>
<evidence type="ECO:0000313" key="1">
    <source>
        <dbReference type="EMBL" id="KAH1106845.1"/>
    </source>
</evidence>
<dbReference type="EMBL" id="JAIQCV010000004">
    <property type="protein sequence ID" value="KAH1106845.1"/>
    <property type="molecule type" value="Genomic_DNA"/>
</dbReference>
<proteinExistence type="predicted"/>
<keyword evidence="2" id="KW-1185">Reference proteome</keyword>